<dbReference type="InterPro" id="IPR032675">
    <property type="entry name" value="LRR_dom_sf"/>
</dbReference>
<comment type="caution">
    <text evidence="4">The sequence shown here is derived from an EMBL/GenBank/DDBJ whole genome shotgun (WGS) entry which is preliminary data.</text>
</comment>
<reference evidence="4" key="1">
    <citation type="submission" date="2020-09" db="EMBL/GenBank/DDBJ databases">
        <title>Taishania pollutisoli gen. nov., sp. nov., Isolated from Tetrabromobisphenol A-Contaminated Soil.</title>
        <authorList>
            <person name="Chen Q."/>
        </authorList>
    </citation>
    <scope>NUCLEOTIDE SEQUENCE</scope>
    <source>
        <strain evidence="4">CZZ-1</strain>
    </source>
</reference>
<dbReference type="InterPro" id="IPR001611">
    <property type="entry name" value="Leu-rich_rpt"/>
</dbReference>
<evidence type="ECO:0000256" key="2">
    <source>
        <dbReference type="ARBA" id="ARBA00022737"/>
    </source>
</evidence>
<dbReference type="InterPro" id="IPR055414">
    <property type="entry name" value="LRR_R13L4/SHOC2-like"/>
</dbReference>
<protein>
    <recommendedName>
        <fullName evidence="3">Disease resistance R13L4/SHOC-2-like LRR domain-containing protein</fullName>
    </recommendedName>
</protein>
<dbReference type="GO" id="GO:0005737">
    <property type="term" value="C:cytoplasm"/>
    <property type="evidence" value="ECO:0007669"/>
    <property type="project" value="TreeGrafter"/>
</dbReference>
<dbReference type="InterPro" id="IPR050216">
    <property type="entry name" value="LRR_domain-containing"/>
</dbReference>
<gene>
    <name evidence="4" type="ORF">H9Y05_12020</name>
</gene>
<organism evidence="4 5">
    <name type="scientific">Taishania pollutisoli</name>
    <dbReference type="NCBI Taxonomy" id="2766479"/>
    <lineage>
        <taxon>Bacteria</taxon>
        <taxon>Pseudomonadati</taxon>
        <taxon>Bacteroidota</taxon>
        <taxon>Flavobacteriia</taxon>
        <taxon>Flavobacteriales</taxon>
        <taxon>Crocinitomicaceae</taxon>
        <taxon>Taishania</taxon>
    </lineage>
</organism>
<feature type="domain" description="Disease resistance R13L4/SHOC-2-like LRR" evidence="3">
    <location>
        <begin position="52"/>
        <end position="171"/>
    </location>
</feature>
<evidence type="ECO:0000313" key="4">
    <source>
        <dbReference type="EMBL" id="MBC9813194.1"/>
    </source>
</evidence>
<dbReference type="PROSITE" id="PS51450">
    <property type="entry name" value="LRR"/>
    <property type="match status" value="1"/>
</dbReference>
<dbReference type="PANTHER" id="PTHR48051:SF54">
    <property type="entry name" value="LEUCINE-RICH REPEAT-CONTAINING PROTEIN"/>
    <property type="match status" value="1"/>
</dbReference>
<dbReference type="EMBL" id="JACVEL010000008">
    <property type="protein sequence ID" value="MBC9813194.1"/>
    <property type="molecule type" value="Genomic_DNA"/>
</dbReference>
<dbReference type="PANTHER" id="PTHR48051">
    <property type="match status" value="1"/>
</dbReference>
<evidence type="ECO:0000259" key="3">
    <source>
        <dbReference type="Pfam" id="PF23598"/>
    </source>
</evidence>
<dbReference type="Proteomes" id="UP000652681">
    <property type="component" value="Unassembled WGS sequence"/>
</dbReference>
<dbReference type="Pfam" id="PF23598">
    <property type="entry name" value="LRR_14"/>
    <property type="match status" value="1"/>
</dbReference>
<proteinExistence type="predicted"/>
<keyword evidence="2" id="KW-0677">Repeat</keyword>
<keyword evidence="5" id="KW-1185">Reference proteome</keyword>
<evidence type="ECO:0000313" key="5">
    <source>
        <dbReference type="Proteomes" id="UP000652681"/>
    </source>
</evidence>
<name>A0A8J6TTQ6_9FLAO</name>
<evidence type="ECO:0000256" key="1">
    <source>
        <dbReference type="ARBA" id="ARBA00022614"/>
    </source>
</evidence>
<dbReference type="Gene3D" id="3.80.10.10">
    <property type="entry name" value="Ribonuclease Inhibitor"/>
    <property type="match status" value="1"/>
</dbReference>
<accession>A0A8J6TTQ6</accession>
<dbReference type="AlphaFoldDB" id="A0A8J6TTQ6"/>
<sequence>MKFIPAIISVLFINLASAQEKQVKYYSLSELKNAVVDSVIAVDLKKMNLSELPPELMRFKHIQYLDLSKNKFSNVTGLENFPHLRYLNLEKNRLDYFPVSICQLTEIETLILNRNYFESIPACIEYCQQLKTIDLWYTSVTTLPQEITRIPTLEAIDLTGIQINKERQEQLKQMLPRVKLTLSPPCNCTH</sequence>
<keyword evidence="1" id="KW-0433">Leucine-rich repeat</keyword>
<dbReference type="RefSeq" id="WP_216714429.1">
    <property type="nucleotide sequence ID" value="NZ_JACVEL010000008.1"/>
</dbReference>
<dbReference type="SUPFAM" id="SSF52058">
    <property type="entry name" value="L domain-like"/>
    <property type="match status" value="1"/>
</dbReference>